<dbReference type="Pfam" id="PF07580">
    <property type="entry name" value="Peptidase_M26_C"/>
    <property type="match status" value="2"/>
</dbReference>
<dbReference type="GO" id="GO:0005576">
    <property type="term" value="C:extracellular region"/>
    <property type="evidence" value="ECO:0007669"/>
    <property type="project" value="InterPro"/>
</dbReference>
<keyword evidence="5" id="KW-1133">Transmembrane helix</keyword>
<keyword evidence="5" id="KW-0812">Transmembrane</keyword>
<organism evidence="7 8">
    <name type="scientific">Streptococcus suivaginalis</name>
    <dbReference type="NCBI Taxonomy" id="3028082"/>
    <lineage>
        <taxon>Bacteria</taxon>
        <taxon>Bacillati</taxon>
        <taxon>Bacillota</taxon>
        <taxon>Bacilli</taxon>
        <taxon>Lactobacillales</taxon>
        <taxon>Streptococcaceae</taxon>
        <taxon>Streptococcus</taxon>
    </lineage>
</organism>
<evidence type="ECO:0000256" key="5">
    <source>
        <dbReference type="SAM" id="Phobius"/>
    </source>
</evidence>
<dbReference type="KEGG" id="ssuv:PXH68_06725"/>
<evidence type="ECO:0000313" key="8">
    <source>
        <dbReference type="Proteomes" id="UP001304088"/>
    </source>
</evidence>
<accession>A0AA96VDZ0</accession>
<keyword evidence="1" id="KW-0645">Protease</keyword>
<dbReference type="InterPro" id="IPR011505">
    <property type="entry name" value="Peptidase_M26_C_dom"/>
</dbReference>
<dbReference type="GO" id="GO:0016020">
    <property type="term" value="C:membrane"/>
    <property type="evidence" value="ECO:0007669"/>
    <property type="project" value="InterPro"/>
</dbReference>
<keyword evidence="8" id="KW-1185">Reference proteome</keyword>
<dbReference type="GO" id="GO:0006508">
    <property type="term" value="P:proteolysis"/>
    <property type="evidence" value="ECO:0007669"/>
    <property type="project" value="UniProtKB-KW"/>
</dbReference>
<feature type="region of interest" description="Disordered" evidence="4">
    <location>
        <begin position="201"/>
        <end position="232"/>
    </location>
</feature>
<protein>
    <submittedName>
        <fullName evidence="7">ZmpA/ZmpB/ZmpC family metallo-endopeptidase</fullName>
    </submittedName>
</protein>
<feature type="compositionally biased region" description="Polar residues" evidence="4">
    <location>
        <begin position="423"/>
        <end position="434"/>
    </location>
</feature>
<gene>
    <name evidence="7" type="ORF">PXH68_06725</name>
</gene>
<dbReference type="InterPro" id="IPR011098">
    <property type="entry name" value="G5_dom"/>
</dbReference>
<evidence type="ECO:0000256" key="2">
    <source>
        <dbReference type="ARBA" id="ARBA00022729"/>
    </source>
</evidence>
<evidence type="ECO:0000259" key="6">
    <source>
        <dbReference type="PROSITE" id="PS51109"/>
    </source>
</evidence>
<dbReference type="Gene3D" id="2.20.230.30">
    <property type="match status" value="1"/>
</dbReference>
<feature type="transmembrane region" description="Helical" evidence="5">
    <location>
        <begin position="125"/>
        <end position="143"/>
    </location>
</feature>
<proteinExistence type="predicted"/>
<dbReference type="PROSITE" id="PS51109">
    <property type="entry name" value="G5"/>
    <property type="match status" value="1"/>
</dbReference>
<dbReference type="GO" id="GO:0004222">
    <property type="term" value="F:metalloendopeptidase activity"/>
    <property type="evidence" value="ECO:0007669"/>
    <property type="project" value="InterPro"/>
</dbReference>
<dbReference type="RefSeq" id="WP_316715527.1">
    <property type="nucleotide sequence ID" value="NZ_CP118733.1"/>
</dbReference>
<dbReference type="NCBIfam" id="TIGR01168">
    <property type="entry name" value="YSIRK_signal"/>
    <property type="match status" value="1"/>
</dbReference>
<dbReference type="Gene3D" id="2.160.20.110">
    <property type="match status" value="2"/>
</dbReference>
<dbReference type="InterPro" id="IPR005877">
    <property type="entry name" value="YSIRK_signal_dom"/>
</dbReference>
<dbReference type="SMART" id="SM01208">
    <property type="entry name" value="G5"/>
    <property type="match status" value="10"/>
</dbReference>
<evidence type="ECO:0000256" key="1">
    <source>
        <dbReference type="ARBA" id="ARBA00022670"/>
    </source>
</evidence>
<dbReference type="Pfam" id="PF05342">
    <property type="entry name" value="Peptidase_M26_N"/>
    <property type="match status" value="2"/>
</dbReference>
<dbReference type="Gene3D" id="2.20.230.10">
    <property type="entry name" value="Resuscitation-promoting factor rpfb"/>
    <property type="match status" value="6"/>
</dbReference>
<feature type="domain" description="G5" evidence="6">
    <location>
        <begin position="833"/>
        <end position="913"/>
    </location>
</feature>
<keyword evidence="3" id="KW-0378">Hydrolase</keyword>
<keyword evidence="5" id="KW-0472">Membrane</keyword>
<evidence type="ECO:0000313" key="7">
    <source>
        <dbReference type="EMBL" id="WNY46583.1"/>
    </source>
</evidence>
<dbReference type="EMBL" id="CP118733">
    <property type="protein sequence ID" value="WNY46583.1"/>
    <property type="molecule type" value="Genomic_DNA"/>
</dbReference>
<dbReference type="Pfam" id="PF04650">
    <property type="entry name" value="YSIRK_signal"/>
    <property type="match status" value="1"/>
</dbReference>
<dbReference type="InterPro" id="IPR008006">
    <property type="entry name" value="Peptidase_M26_N_dom"/>
</dbReference>
<dbReference type="GO" id="GO:0008270">
    <property type="term" value="F:zinc ion binding"/>
    <property type="evidence" value="ECO:0007669"/>
    <property type="project" value="InterPro"/>
</dbReference>
<dbReference type="Proteomes" id="UP001304088">
    <property type="component" value="Chromosome"/>
</dbReference>
<keyword evidence="2" id="KW-0732">Signal</keyword>
<evidence type="ECO:0000256" key="3">
    <source>
        <dbReference type="ARBA" id="ARBA00022801"/>
    </source>
</evidence>
<dbReference type="Pfam" id="PF07501">
    <property type="entry name" value="G5"/>
    <property type="match status" value="5"/>
</dbReference>
<name>A0AA96VDZ0_9STRE</name>
<feature type="transmembrane region" description="Helical" evidence="5">
    <location>
        <begin position="12"/>
        <end position="32"/>
    </location>
</feature>
<feature type="region of interest" description="Disordered" evidence="4">
    <location>
        <begin position="419"/>
        <end position="438"/>
    </location>
</feature>
<reference evidence="7 8" key="1">
    <citation type="submission" date="2023-02" db="EMBL/GenBank/DDBJ databases">
        <title>Streptococcus sp. Genome Sequencing and Assembly.</title>
        <authorList>
            <person name="Shore S.M."/>
            <person name="Nicholson T.L."/>
        </authorList>
    </citation>
    <scope>NUCLEOTIDE SEQUENCE [LARGE SCALE GENOMIC DNA]</scope>
    <source>
        <strain evidence="7 8">29896</strain>
    </source>
</reference>
<sequence length="3833" mass="427801">MKEYRHSIFSIRKLSIGVVSLCIGTGLFLSSLTGLQVEASERIATSNQEIHFHYLLEEELSSEEKSRIVQQLPEDLRQEATYFLVYRPQSPKVLPATGEFVYHAAAWLAAGFIVLAIQTMGSKKARVVSLLYVTLAGAALPLLQVEALQSHALAHYNQTVKVKAGDLLPDGKLELASYDFVGYIIEDGKVGQTVSTEKIVEQPSKQSDLVDPSPANQTVSPEKELSSEQVQAEEGPGLQPFINYREEKIPLEIERIEVEDPDLALGEVRLEAGHAGYRILRYEESWLGDRLQSSRLLETKEVAGKPEILYRGTKTTAVQEEVTQVPSHSPQTAPPVRMDFQLKERVDRQVLPISEERIETDRLAQGETEVEEGREGLLEITYQDVIVAGQVIASNELHRQETAPISRKVYVGTRETEGVPEQPSETLIPSHSPQTTPPVRLDFQLKERVDRQVLSIPEERIETDRLAQGETEVEEGREGLLEITYQDVIVAGQVIASNELHRQEAAPISRKVYVGTRVDSKEVPPLTHSQATATLVSEEVSIPFERSEAEDPEMAQGTSRVEPGQDGLALVTYAELDGVRTLLTSEEIHPSRSQVTYHGSRVDSKEVPPLTHSQATATLVSEEVSIPFERSEAEDPEMAQGTGRVEPGQDGLALVTYAELDGVRTLLTSEEIHPSRSQVTYHGSRVDSKEVPPLTHSQATATLVSEEVSIPFERSEAEDPEMAQGTSRVEPGQDGLALVTYAELDGVRTLLTSEEIHPSRSQVTYHGSRVEDVVLEEELPLVERIIEIADQYTDYIRIEQAGYPGRRRTVSRNGQVISEETQAGQERIIHKGIKPIEGSLIEEEPRSIAFRTIYQADPALDFGRREEFDGQSGQEVIAITYRTIKGQKTEELGRERVEFIPPVDKVVRVGTKPTEEIIRESLPTRYEADETAPVGQESPVSSGMEKVIVYQTTYTVDEETGIVTSHRGQGQIRETGEAPLIRKGTKPALVTQREPLPLIYQADTNLPITSVPIRQEGRDKVTTITTTYTLNPTTGEVTANAPVSAVTDEGEATIVRVGAQPTVQEESQTLPTIYRAREDKEPPYREEVVQGQARRIRYQTNYVVDPQTGNRTAQEEIPTVLDQGRAAEVEVGTKATLVRETILHRVIRQDDMDLPIGEEIEGPVGQDGSITRITSYRLDERTGQLESLPVQVEEIPAIDQVIRVGRKVVEIPPKPLEKPSVVLGTVTYPAGLVVNETILGVDVYYRVTDPDKTLEAVQLAIYNGEQLVKSIEQTTEFAVENQLQLRDLQAYMAYQARLSFRYRTQEGQAEELVTTVPFDISPKSIEFNRVSQRELFVRTPDGRFQQVTGLQEVPSDLSNYFVRYKSADAKEFLWAVHSIVANGDQFDVAVQLPKLVQARNQVDANVLENLDQFQLPKISLAQDSYADFQQLIQAMKARPEGTFKLAADLVASPTTDSAYVENFRGRLEGLDGQVYRILNLQKPLFQTMTGAQVEHILLENVALQGGDSQAAALAVTANNSRVQDVHVTGQVQSYVGAAGLVYEANNSQFDSVSFKGELVLNEHRTGNQITSGGLIGKLMSGSALRKAYVHLTSTFAPRLSMQDRLGAVVGYALFSTIDSVFVEGEVTNREQTGTVAGLVAGGYSPIITRAASALTLPETGLLVGTRTPLPLTVQVQENRSTSRVDNGHQVEERTAEELKQLLSSWGLDGVMQPIQATNNNQAQPQSRGIDYHLLRNGRIERKLAYENMSKLLPFYDRHTIVRMGNQLADDSVFVTKSIQSIQALRGKEVVVDFTENANQVDRLLVYFTDQAVQVFDLTYQGAYDQTGVLEYSFGPDLLFTPYQWVNGQNRASLVTNLRQAFQDLDIESDAYALKTKMADYLSELRFKHGKQDLTISMKQLYLKRTQEALKAQLNQEIGSLLASQWVTDSASPVINAYMQQQVEDNKESIWLALTYLARYYGIDFDSINLRNLAIYQPHFYGQSLTTLDWLKEVGGLTYKDLAPFAAASNFKKTIGQQVPGTQNLFDYLELNRRLFSPDKTDADWFKQSSKAFIHEEASVRQPEKSVQVYDQLKNHADYHRYVLPLLNLPEEDQLYLVSLANVLVFGSYGRYVDHQLQTSQPDVYRSTVRDIQENRIPKHARIWNAYMEFIKSLVSDQARQAIESKLVTVREGYNIKDPAGQPLVGTTDRRRWAAEFGDDYRIIDDFFGPTELYYGTFNKSGAADFEFKKYIIYGNVDLLTPTGNSTFTHEMTHILEDQILNLAGRRQGQESESYALGLLQSIASANAYYYGFNLTEELAATASHNSSPNRLTSKDDLQGYLKGSFDTTYFLDALEAEELLKLQKDQQKKAFRKIELQLEAAYQKDGQTYQDALDRIRELTDSEWQTMNLTTVEDLVTNNLQLANTINNVGSYYRDNDRNYYFVPLYYPIYAGLLNIQGTVGGLQFRRTALELLAEKGWDQGFLPYVSNQLAEGAHANGRALTDSYIWQKIMPDYQDYADFKKARYRTSLEQKNNMKAIQILWDGRHHDLQTGQDIQVLMQAAIREDLANLGTSFKRQQLKEALYKAFHEVSQEFRESIFLLPTNQPIVRNLEPRFELKSISGAELLHLENGSATPVLALSQRPSDLRNYVAKFTSDQHQPVYLPVAAIQEVEEGGQSYFKVIASWEDGGPRERSTAQSQTPTFFVAKSLTSASGQAISSFQDLLNRIGQNTSGRFVLTQDLYVQAQDLPTGEAYISPTFSGQLDGQGFAIYGLQAPLFKVVTGQVTNLHLKEVRIDQPKSSSVGSLAKDIRGGQIDRVHVTGSIRAGEKIGGLAAEVYANARLSSVSFTGQLTSDYTGSQNNFVGGIAGWLGSGSQLRQAQVSAEINAYSSSLRAGGLVGQAENAGTRIQTAFAQGAIYTTQGSDSEAGGLIGSVPENGQVILEDAVTAVEVFNGKRAYGFATDSSLKANRIAYLDQVAAGKDQTGLTALAADQVAARLQELGLSAQEDTQGISRLNRKQVDYLALPDARRERLLAYHNIAKLLPLMASDMVIAQANQLADQDDLVKKTLVAVLPMVDNQFVFDAGHQKDAINRLLLHFDDHSLTYHDLEKVQEFSDLAIVEYRLVDKGISYASQSVANKEQLDEILQAVLPALQAVEWNSTEIRKALGLSSWESSQTLAQLQLSEAFASVKTSLAQDLRDLLAVSSLTYQNSPAYQNYLTDYLLKNKAELVLGLAYLHKWYALPFGQTSIRDLVIKKGDFFGRPVDSLQQVIEIGSLGHAFLKPKQNALVAKKVLAQSRMGGDLFTFLDAYRQTFLPAVSTNDWFKQTSKARIIETSSTIEEVRAKQTQSPTGVFHNTFFEKMADPNWSYKELALILLHLPQKELFVLTDMTNTVIGTYARYQNPDQLDGELDSIAKRWAAHADFWYSVLPTAHKDKMFKRVLTWDSRYFGDNWADSRDSHLSVVRNFYAPMELDYTVQTGSNAYSDLTDIYFMGTDIRGMEGARVYSHEMVHVADDDTYLLGHGRRAGMGLESFAQGLFQSNTWFTQDNFSLNTIMDYGTYIGQSPGKLLTNSSPSRFTSPEDLQTYMKHYMDLIYSMDYLEAEAVLQSPNQHAKANWFNRMTTFANNHTQIQQVSSTLTSFNDLLEQGLVSRRSYDPWSGTSANEFHNAYLDVNALNPLFAATGNGGTSRNEYEFRKIAFELLAEKGYEAGFVPYVSNQHGQELTGSSSAPMADSALLARITGNQYSNILDFRKAMFERRRLRLDDLRSVRILGRQEGGYFHGPSQTVSSIGELRSLMAAAVAYDASHGYYSSQTPGYSPEKSAVYSLKAALLNAFLQETEEFRQGIYRS</sequence>
<evidence type="ECO:0000256" key="4">
    <source>
        <dbReference type="SAM" id="MobiDB-lite"/>
    </source>
</evidence>
<feature type="transmembrane region" description="Helical" evidence="5">
    <location>
        <begin position="100"/>
        <end position="118"/>
    </location>
</feature>